<dbReference type="PANTHER" id="PTHR43280:SF2">
    <property type="entry name" value="HTH-TYPE TRANSCRIPTIONAL REGULATOR EXSA"/>
    <property type="match status" value="1"/>
</dbReference>
<keyword evidence="2" id="KW-0238">DNA-binding</keyword>
<evidence type="ECO:0000256" key="3">
    <source>
        <dbReference type="ARBA" id="ARBA00023163"/>
    </source>
</evidence>
<dbReference type="RefSeq" id="WP_181917978.1">
    <property type="nucleotide sequence ID" value="NZ_QRDZ01000027.1"/>
</dbReference>
<dbReference type="InterPro" id="IPR020449">
    <property type="entry name" value="Tscrpt_reg_AraC-type_HTH"/>
</dbReference>
<gene>
    <name evidence="7" type="ORF">DFP98_12732</name>
</gene>
<dbReference type="GO" id="GO:0043565">
    <property type="term" value="F:sequence-specific DNA binding"/>
    <property type="evidence" value="ECO:0007669"/>
    <property type="project" value="InterPro"/>
</dbReference>
<dbReference type="PRINTS" id="PR00032">
    <property type="entry name" value="HTHARAC"/>
</dbReference>
<keyword evidence="8" id="KW-1185">Reference proteome</keyword>
<dbReference type="InterPro" id="IPR018060">
    <property type="entry name" value="HTH_AraC"/>
</dbReference>
<dbReference type="InterPro" id="IPR001789">
    <property type="entry name" value="Sig_transdc_resp-reg_receiver"/>
</dbReference>
<evidence type="ECO:0000256" key="2">
    <source>
        <dbReference type="ARBA" id="ARBA00023125"/>
    </source>
</evidence>
<dbReference type="SMART" id="SM00342">
    <property type="entry name" value="HTH_ARAC"/>
    <property type="match status" value="1"/>
</dbReference>
<evidence type="ECO:0000256" key="1">
    <source>
        <dbReference type="ARBA" id="ARBA00023015"/>
    </source>
</evidence>
<keyword evidence="4" id="KW-0597">Phosphoprotein</keyword>
<evidence type="ECO:0000256" key="4">
    <source>
        <dbReference type="PROSITE-ProRule" id="PRU00169"/>
    </source>
</evidence>
<evidence type="ECO:0000313" key="8">
    <source>
        <dbReference type="Proteomes" id="UP000256977"/>
    </source>
</evidence>
<dbReference type="GO" id="GO:0003700">
    <property type="term" value="F:DNA-binding transcription factor activity"/>
    <property type="evidence" value="ECO:0007669"/>
    <property type="project" value="InterPro"/>
</dbReference>
<dbReference type="Pfam" id="PF17853">
    <property type="entry name" value="GGDEF_2"/>
    <property type="match status" value="1"/>
</dbReference>
<dbReference type="Pfam" id="PF00072">
    <property type="entry name" value="Response_reg"/>
    <property type="match status" value="1"/>
</dbReference>
<dbReference type="EMBL" id="QRDZ01000027">
    <property type="protein sequence ID" value="RED62930.1"/>
    <property type="molecule type" value="Genomic_DNA"/>
</dbReference>
<dbReference type="Proteomes" id="UP000256977">
    <property type="component" value="Unassembled WGS sequence"/>
</dbReference>
<evidence type="ECO:0000259" key="6">
    <source>
        <dbReference type="PROSITE" id="PS50110"/>
    </source>
</evidence>
<sequence length="535" mass="62079">MRALIVDDERHVREAIRLLVDWQAYGIDEVTEAQDVASAIERINQDSPQIVFTDMMMPGQLGTDLLAWIREHAPSAKMIVISGHDDFDFVRKTVLYGGMDYILKPIDPEQLNQAVAKAVQSRKQEDEGTKQEQRKAIEINQLRPVYWDKILTNLVEDPSYYSSIVETLRTEFGLEEEDRLCRVAVLATDTIHPTIRSKFAGSEDLLYFSLLNICNEIVRKQRRGVAFRHEQGSVVVLLWKMTGSAPALLDTVNEGIRQAFGSPLEFGLGGERPLPAGIKQSYHEAHIVLRQRNMRAVRPRVRCFDPEENPRLSAIHLTEFEDPMRIALRSGQEQPIRDVVRLWVNQAERMSYINTEQLELWNHEYSVVRARLLKELFGDLPAASNRSQDSAFAAVPVDPEGCLMLPRLAERLEQDLLQLSRLWAEHQRQDEHVIFEIVKYIDSHYAEDITLQDLADRFFLSREYISRKFKQQFQENLSDHIERVRMDKAKLLLMNPQYRIAQVAELVGYKDEKYFSKVFKKLEGLSPNEYRKRDR</sequence>
<comment type="caution">
    <text evidence="7">The sequence shown here is derived from an EMBL/GenBank/DDBJ whole genome shotgun (WGS) entry which is preliminary data.</text>
</comment>
<name>A0A3D9IMC1_9BACL</name>
<protein>
    <submittedName>
        <fullName evidence="7">Two-component system response regulator YesN</fullName>
    </submittedName>
</protein>
<dbReference type="InterPro" id="IPR041522">
    <property type="entry name" value="CdaR_GGDEF"/>
</dbReference>
<dbReference type="SUPFAM" id="SSF52172">
    <property type="entry name" value="CheY-like"/>
    <property type="match status" value="1"/>
</dbReference>
<feature type="domain" description="HTH araC/xylS-type" evidence="5">
    <location>
        <begin position="435"/>
        <end position="533"/>
    </location>
</feature>
<organism evidence="7 8">
    <name type="scientific">Cohnella phaseoli</name>
    <dbReference type="NCBI Taxonomy" id="456490"/>
    <lineage>
        <taxon>Bacteria</taxon>
        <taxon>Bacillati</taxon>
        <taxon>Bacillota</taxon>
        <taxon>Bacilli</taxon>
        <taxon>Bacillales</taxon>
        <taxon>Paenibacillaceae</taxon>
        <taxon>Cohnella</taxon>
    </lineage>
</organism>
<dbReference type="SUPFAM" id="SSF46689">
    <property type="entry name" value="Homeodomain-like"/>
    <property type="match status" value="2"/>
</dbReference>
<evidence type="ECO:0000313" key="7">
    <source>
        <dbReference type="EMBL" id="RED62930.1"/>
    </source>
</evidence>
<dbReference type="SMART" id="SM00448">
    <property type="entry name" value="REC"/>
    <property type="match status" value="1"/>
</dbReference>
<dbReference type="GO" id="GO:0000160">
    <property type="term" value="P:phosphorelay signal transduction system"/>
    <property type="evidence" value="ECO:0007669"/>
    <property type="project" value="InterPro"/>
</dbReference>
<accession>A0A3D9IMC1</accession>
<proteinExistence type="predicted"/>
<dbReference type="PROSITE" id="PS50110">
    <property type="entry name" value="RESPONSE_REGULATORY"/>
    <property type="match status" value="1"/>
</dbReference>
<keyword evidence="1" id="KW-0805">Transcription regulation</keyword>
<dbReference type="PROSITE" id="PS00041">
    <property type="entry name" value="HTH_ARAC_FAMILY_1"/>
    <property type="match status" value="1"/>
</dbReference>
<dbReference type="InterPro" id="IPR018062">
    <property type="entry name" value="HTH_AraC-typ_CS"/>
</dbReference>
<dbReference type="PANTHER" id="PTHR43280">
    <property type="entry name" value="ARAC-FAMILY TRANSCRIPTIONAL REGULATOR"/>
    <property type="match status" value="1"/>
</dbReference>
<dbReference type="Gene3D" id="3.40.50.2300">
    <property type="match status" value="1"/>
</dbReference>
<evidence type="ECO:0000259" key="5">
    <source>
        <dbReference type="PROSITE" id="PS01124"/>
    </source>
</evidence>
<dbReference type="InterPro" id="IPR009057">
    <property type="entry name" value="Homeodomain-like_sf"/>
</dbReference>
<dbReference type="Pfam" id="PF12833">
    <property type="entry name" value="HTH_18"/>
    <property type="match status" value="1"/>
</dbReference>
<keyword evidence="3" id="KW-0804">Transcription</keyword>
<reference evidence="7 8" key="1">
    <citation type="submission" date="2018-07" db="EMBL/GenBank/DDBJ databases">
        <title>Genomic Encyclopedia of Type Strains, Phase III (KMG-III): the genomes of soil and plant-associated and newly described type strains.</title>
        <authorList>
            <person name="Whitman W."/>
        </authorList>
    </citation>
    <scope>NUCLEOTIDE SEQUENCE [LARGE SCALE GENOMIC DNA]</scope>
    <source>
        <strain evidence="7 8">CECT 7287</strain>
    </source>
</reference>
<dbReference type="Gene3D" id="1.10.10.60">
    <property type="entry name" value="Homeodomain-like"/>
    <property type="match status" value="2"/>
</dbReference>
<dbReference type="CDD" id="cd17536">
    <property type="entry name" value="REC_YesN-like"/>
    <property type="match status" value="1"/>
</dbReference>
<feature type="modified residue" description="4-aspartylphosphate" evidence="4">
    <location>
        <position position="54"/>
    </location>
</feature>
<dbReference type="InterPro" id="IPR011006">
    <property type="entry name" value="CheY-like_superfamily"/>
</dbReference>
<dbReference type="PROSITE" id="PS01124">
    <property type="entry name" value="HTH_ARAC_FAMILY_2"/>
    <property type="match status" value="1"/>
</dbReference>
<feature type="domain" description="Response regulatory" evidence="6">
    <location>
        <begin position="2"/>
        <end position="119"/>
    </location>
</feature>
<dbReference type="AlphaFoldDB" id="A0A3D9IMC1"/>